<evidence type="ECO:0000313" key="5">
    <source>
        <dbReference type="EMBL" id="MBU5675282.1"/>
    </source>
</evidence>
<dbReference type="InterPro" id="IPR050959">
    <property type="entry name" value="MarA-like"/>
</dbReference>
<proteinExistence type="predicted"/>
<evidence type="ECO:0000256" key="3">
    <source>
        <dbReference type="ARBA" id="ARBA00023163"/>
    </source>
</evidence>
<dbReference type="Pfam" id="PF12833">
    <property type="entry name" value="HTH_18"/>
    <property type="match status" value="1"/>
</dbReference>
<accession>A0ABS6FYH0</accession>
<dbReference type="PANTHER" id="PTHR47504:SF6">
    <property type="entry name" value="ARAC-FAMILY TRANSCRIPTIONAL REGULATOR"/>
    <property type="match status" value="1"/>
</dbReference>
<keyword evidence="2" id="KW-0238">DNA-binding</keyword>
<dbReference type="InterPro" id="IPR018060">
    <property type="entry name" value="HTH_AraC"/>
</dbReference>
<keyword evidence="6" id="KW-1185">Reference proteome</keyword>
<dbReference type="PROSITE" id="PS00041">
    <property type="entry name" value="HTH_ARAC_FAMILY_1"/>
    <property type="match status" value="1"/>
</dbReference>
<gene>
    <name evidence="5" type="ORF">KQI88_02485</name>
</gene>
<dbReference type="EMBL" id="JAHLQK010000001">
    <property type="protein sequence ID" value="MBU5675282.1"/>
    <property type="molecule type" value="Genomic_DNA"/>
</dbReference>
<evidence type="ECO:0000256" key="1">
    <source>
        <dbReference type="ARBA" id="ARBA00023015"/>
    </source>
</evidence>
<dbReference type="PANTHER" id="PTHR47504">
    <property type="entry name" value="RIGHT ORIGIN-BINDING PROTEIN"/>
    <property type="match status" value="1"/>
</dbReference>
<keyword evidence="3" id="KW-0804">Transcription</keyword>
<organism evidence="5 6">
    <name type="scientific">Alkaliphilus flagellatus</name>
    <dbReference type="NCBI Taxonomy" id="2841507"/>
    <lineage>
        <taxon>Bacteria</taxon>
        <taxon>Bacillati</taxon>
        <taxon>Bacillota</taxon>
        <taxon>Clostridia</taxon>
        <taxon>Peptostreptococcales</taxon>
        <taxon>Natronincolaceae</taxon>
        <taxon>Alkaliphilus</taxon>
    </lineage>
</organism>
<protein>
    <submittedName>
        <fullName evidence="5">AraC family transcriptional regulator</fullName>
    </submittedName>
</protein>
<dbReference type="PROSITE" id="PS01124">
    <property type="entry name" value="HTH_ARAC_FAMILY_2"/>
    <property type="match status" value="1"/>
</dbReference>
<evidence type="ECO:0000259" key="4">
    <source>
        <dbReference type="PROSITE" id="PS01124"/>
    </source>
</evidence>
<evidence type="ECO:0000256" key="2">
    <source>
        <dbReference type="ARBA" id="ARBA00023125"/>
    </source>
</evidence>
<keyword evidence="1" id="KW-0805">Transcription regulation</keyword>
<evidence type="ECO:0000313" key="6">
    <source>
        <dbReference type="Proteomes" id="UP000779508"/>
    </source>
</evidence>
<feature type="domain" description="HTH araC/xylS-type" evidence="4">
    <location>
        <begin position="15"/>
        <end position="114"/>
    </location>
</feature>
<dbReference type="Proteomes" id="UP000779508">
    <property type="component" value="Unassembled WGS sequence"/>
</dbReference>
<dbReference type="RefSeq" id="WP_216414776.1">
    <property type="nucleotide sequence ID" value="NZ_JAHLQK010000001.1"/>
</dbReference>
<dbReference type="InterPro" id="IPR018062">
    <property type="entry name" value="HTH_AraC-typ_CS"/>
</dbReference>
<reference evidence="5 6" key="1">
    <citation type="submission" date="2021-06" db="EMBL/GenBank/DDBJ databases">
        <authorList>
            <person name="Sun Q."/>
            <person name="Li D."/>
        </authorList>
    </citation>
    <scope>NUCLEOTIDE SEQUENCE [LARGE SCALE GENOMIC DNA]</scope>
    <source>
        <strain evidence="5 6">MSJ-5</strain>
    </source>
</reference>
<comment type="caution">
    <text evidence="5">The sequence shown here is derived from an EMBL/GenBank/DDBJ whole genome shotgun (WGS) entry which is preliminary data.</text>
</comment>
<sequence length="176" mass="20770">MNHFDSKQEYIKRINKVQDYIEDNLYHNLTLEELSDIAGFSKYHFHRIFKGVSKESLFHYVTRNKLERVRSTLIARPDLSITDVAYKLGFTDSAIFSRTFKNYYKISPKACFRNDAVTYQTIKMYLTYKGGESPIVKYIKSNLGKENLILDLLSLFPEYGLGDLQYQMIIDEYNRL</sequence>
<dbReference type="SMART" id="SM00342">
    <property type="entry name" value="HTH_ARAC"/>
    <property type="match status" value="1"/>
</dbReference>
<name>A0ABS6FYH0_9FIRM</name>